<dbReference type="VEuPathDB" id="FungiDB:Bcin03g07760"/>
<evidence type="ECO:0000256" key="1">
    <source>
        <dbReference type="ARBA" id="ARBA00004141"/>
    </source>
</evidence>
<dbReference type="RefSeq" id="XP_024547946.1">
    <property type="nucleotide sequence ID" value="XM_024692171.1"/>
</dbReference>
<dbReference type="EMBL" id="CP009807">
    <property type="protein sequence ID" value="ATZ48583.1"/>
    <property type="molecule type" value="Genomic_DNA"/>
</dbReference>
<reference evidence="6 7" key="3">
    <citation type="journal article" date="2017" name="Mol. Plant Pathol.">
        <title>A gapless genome sequence of the fungus Botrytis cinerea.</title>
        <authorList>
            <person name="Van Kan J.A."/>
            <person name="Stassen J.H."/>
            <person name="Mosbach A."/>
            <person name="Van Der Lee T.A."/>
            <person name="Faino L."/>
            <person name="Farmer A.D."/>
            <person name="Papasotiriou D.G."/>
            <person name="Zhou S."/>
            <person name="Seidl M.F."/>
            <person name="Cottam E."/>
            <person name="Edel D."/>
            <person name="Hahn M."/>
            <person name="Schwartz D.C."/>
            <person name="Dietrich R.A."/>
            <person name="Widdison S."/>
            <person name="Scalliet G."/>
        </authorList>
    </citation>
    <scope>NUCLEOTIDE SEQUENCE [LARGE SCALE GENOMIC DNA]</scope>
    <source>
        <strain evidence="6 7">B05.10</strain>
    </source>
</reference>
<dbReference type="OrthoDB" id="6770063at2759"/>
<evidence type="ECO:0000256" key="3">
    <source>
        <dbReference type="ARBA" id="ARBA00022989"/>
    </source>
</evidence>
<name>A0A384JDG0_BOTFB</name>
<evidence type="ECO:0000313" key="7">
    <source>
        <dbReference type="Proteomes" id="UP000001798"/>
    </source>
</evidence>
<keyword evidence="2 5" id="KW-0812">Transmembrane</keyword>
<gene>
    <name evidence="6" type="ORF">BCIN_03g07760</name>
</gene>
<dbReference type="GO" id="GO:0022857">
    <property type="term" value="F:transmembrane transporter activity"/>
    <property type="evidence" value="ECO:0007669"/>
    <property type="project" value="TreeGrafter"/>
</dbReference>
<dbReference type="AlphaFoldDB" id="A0A384JDG0"/>
<sequence>MAQNYNWCHIFARTASELISASMIAAALGDVSRDLKVVGYTAQIIFSTYFLGLATGLFVAAAFSEVTSRKDTWLFCNAWWNSLCPLGNSKALMIAVRLVTETGASSGIAVHINTKRPISTSSSTDCCHSSKLTGPIMADIPVLDPIFGGIIAQLVVWPWIFWIKSIFDGFITLAGYCFIRESYTPVLLRRKAKSEAMSTSSIERAFTIQHWQELLLQLSIGLIRPFQILIRRPVIQLITFIFGVGFGVYTILILIFAALYIERHSQSVSISALHYISIDIGAISASQIGDRIMEWLYRRLSNKNNNHGRPEFRVPYSMDGAILMPIEISWHGWVAEVTGPWVLVDIGASVFTLGNMVFNQGILAHQLDEFGKYGVSENAASRVGSNIMGFILPISGPQLYDNLGVGWDNPIGLHMDRIRRSCLFCIVLLG</sequence>
<evidence type="ECO:0000313" key="6">
    <source>
        <dbReference type="EMBL" id="ATZ48583.1"/>
    </source>
</evidence>
<dbReference type="Proteomes" id="UP000001798">
    <property type="component" value="Chromosome 3"/>
</dbReference>
<evidence type="ECO:0000256" key="5">
    <source>
        <dbReference type="SAM" id="Phobius"/>
    </source>
</evidence>
<evidence type="ECO:0000256" key="2">
    <source>
        <dbReference type="ARBA" id="ARBA00022692"/>
    </source>
</evidence>
<reference evidence="6 7" key="1">
    <citation type="journal article" date="2011" name="PLoS Genet.">
        <title>Genomic analysis of the necrotrophic fungal pathogens Sclerotinia sclerotiorum and Botrytis cinerea.</title>
        <authorList>
            <person name="Amselem J."/>
            <person name="Cuomo C.A."/>
            <person name="van Kan J.A."/>
            <person name="Viaud M."/>
            <person name="Benito E.P."/>
            <person name="Couloux A."/>
            <person name="Coutinho P.M."/>
            <person name="de Vries R.P."/>
            <person name="Dyer P.S."/>
            <person name="Fillinger S."/>
            <person name="Fournier E."/>
            <person name="Gout L."/>
            <person name="Hahn M."/>
            <person name="Kohn L."/>
            <person name="Lapalu N."/>
            <person name="Plummer K.M."/>
            <person name="Pradier J.M."/>
            <person name="Quevillon E."/>
            <person name="Sharon A."/>
            <person name="Simon A."/>
            <person name="ten Have A."/>
            <person name="Tudzynski B."/>
            <person name="Tudzynski P."/>
            <person name="Wincker P."/>
            <person name="Andrew M."/>
            <person name="Anthouard V."/>
            <person name="Beever R.E."/>
            <person name="Beffa R."/>
            <person name="Benoit I."/>
            <person name="Bouzid O."/>
            <person name="Brault B."/>
            <person name="Chen Z."/>
            <person name="Choquer M."/>
            <person name="Collemare J."/>
            <person name="Cotton P."/>
            <person name="Danchin E.G."/>
            <person name="Da Silva C."/>
            <person name="Gautier A."/>
            <person name="Giraud C."/>
            <person name="Giraud T."/>
            <person name="Gonzalez C."/>
            <person name="Grossetete S."/>
            <person name="Guldener U."/>
            <person name="Henrissat B."/>
            <person name="Howlett B.J."/>
            <person name="Kodira C."/>
            <person name="Kretschmer M."/>
            <person name="Lappartient A."/>
            <person name="Leroch M."/>
            <person name="Levis C."/>
            <person name="Mauceli E."/>
            <person name="Neuveglise C."/>
            <person name="Oeser B."/>
            <person name="Pearson M."/>
            <person name="Poulain J."/>
            <person name="Poussereau N."/>
            <person name="Quesneville H."/>
            <person name="Rascle C."/>
            <person name="Schumacher J."/>
            <person name="Segurens B."/>
            <person name="Sexton A."/>
            <person name="Silva E."/>
            <person name="Sirven C."/>
            <person name="Soanes D.M."/>
            <person name="Talbot N.J."/>
            <person name="Templeton M."/>
            <person name="Yandava C."/>
            <person name="Yarden O."/>
            <person name="Zeng Q."/>
            <person name="Rollins J.A."/>
            <person name="Lebrun M.H."/>
            <person name="Dickman M."/>
        </authorList>
    </citation>
    <scope>NUCLEOTIDE SEQUENCE [LARGE SCALE GENOMIC DNA]</scope>
    <source>
        <strain evidence="6 7">B05.10</strain>
    </source>
</reference>
<dbReference type="Gene3D" id="1.20.1250.20">
    <property type="entry name" value="MFS general substrate transporter like domains"/>
    <property type="match status" value="1"/>
</dbReference>
<organism evidence="6 7">
    <name type="scientific">Botryotinia fuckeliana (strain B05.10)</name>
    <name type="common">Noble rot fungus</name>
    <name type="synonym">Botrytis cinerea</name>
    <dbReference type="NCBI Taxonomy" id="332648"/>
    <lineage>
        <taxon>Eukaryota</taxon>
        <taxon>Fungi</taxon>
        <taxon>Dikarya</taxon>
        <taxon>Ascomycota</taxon>
        <taxon>Pezizomycotina</taxon>
        <taxon>Leotiomycetes</taxon>
        <taxon>Helotiales</taxon>
        <taxon>Sclerotiniaceae</taxon>
        <taxon>Botrytis</taxon>
    </lineage>
</organism>
<dbReference type="KEGG" id="bfu:BCIN_03g07760"/>
<keyword evidence="3 5" id="KW-1133">Transmembrane helix</keyword>
<dbReference type="InterPro" id="IPR036259">
    <property type="entry name" value="MFS_trans_sf"/>
</dbReference>
<dbReference type="GO" id="GO:0005886">
    <property type="term" value="C:plasma membrane"/>
    <property type="evidence" value="ECO:0007669"/>
    <property type="project" value="TreeGrafter"/>
</dbReference>
<keyword evidence="4 5" id="KW-0472">Membrane</keyword>
<proteinExistence type="predicted"/>
<dbReference type="PANTHER" id="PTHR23502">
    <property type="entry name" value="MAJOR FACILITATOR SUPERFAMILY"/>
    <property type="match status" value="1"/>
</dbReference>
<comment type="subcellular location">
    <subcellularLocation>
        <location evidence="1">Membrane</location>
        <topology evidence="1">Multi-pass membrane protein</topology>
    </subcellularLocation>
</comment>
<dbReference type="SUPFAM" id="SSF103473">
    <property type="entry name" value="MFS general substrate transporter"/>
    <property type="match status" value="1"/>
</dbReference>
<accession>A0A384JDG0</accession>
<dbReference type="PANTHER" id="PTHR23502:SF60">
    <property type="entry name" value="MAJOR FACILITATOR SUPERFAMILY (MFS) PROFILE DOMAIN-CONTAINING PROTEIN-RELATED"/>
    <property type="match status" value="1"/>
</dbReference>
<feature type="transmembrane region" description="Helical" evidence="5">
    <location>
        <begin position="40"/>
        <end position="63"/>
    </location>
</feature>
<keyword evidence="7" id="KW-1185">Reference proteome</keyword>
<dbReference type="GeneID" id="5426941"/>
<evidence type="ECO:0000256" key="4">
    <source>
        <dbReference type="ARBA" id="ARBA00023136"/>
    </source>
</evidence>
<protein>
    <submittedName>
        <fullName evidence="6">Uncharacterized protein</fullName>
    </submittedName>
</protein>
<reference evidence="6 7" key="2">
    <citation type="journal article" date="2012" name="Eukaryot. Cell">
        <title>Genome update of Botrytis cinerea strains B05.10 and T4.</title>
        <authorList>
            <person name="Staats M."/>
            <person name="van Kan J.A."/>
        </authorList>
    </citation>
    <scope>NUCLEOTIDE SEQUENCE [LARGE SCALE GENOMIC DNA]</scope>
    <source>
        <strain evidence="6 7">B05.10</strain>
    </source>
</reference>
<feature type="transmembrane region" description="Helical" evidence="5">
    <location>
        <begin position="234"/>
        <end position="261"/>
    </location>
</feature>